<dbReference type="EMBL" id="JASBWR010000096">
    <property type="protein sequence ID" value="KAJ9096092.1"/>
    <property type="molecule type" value="Genomic_DNA"/>
</dbReference>
<comment type="caution">
    <text evidence="1">The sequence shown here is derived from an EMBL/GenBank/DDBJ whole genome shotgun (WGS) entry which is preliminary data.</text>
</comment>
<dbReference type="Proteomes" id="UP001241377">
    <property type="component" value="Unassembled WGS sequence"/>
</dbReference>
<reference evidence="1" key="1">
    <citation type="submission" date="2023-04" db="EMBL/GenBank/DDBJ databases">
        <title>Draft Genome sequencing of Naganishia species isolated from polar environments using Oxford Nanopore Technology.</title>
        <authorList>
            <person name="Leo P."/>
            <person name="Venkateswaran K."/>
        </authorList>
    </citation>
    <scope>NUCLEOTIDE SEQUENCE</scope>
    <source>
        <strain evidence="1">MNA-CCFEE 5261</strain>
    </source>
</reference>
<sequence length="1331" mass="141943">MMHKLRKRRPSEPQPRPAPLPRPTAGLQDLPISQGDFRGSVIIDSLSKRFSVLRAKASPIRSTFPTAPFPSHLDAIDDIRQRLAAQRDRERQRGTDRYIAPDEETLVLDELISVVDDDDGDGDGYYPPSGRVMMPRSASERTPTTYHRFPAEAGPQGSRTYGFGATAGMKEADVLIRAHADSGKRSVGLTSIGSGAAAVGETTPPPTTSDYQDGTQGIAGKEKRKSLLAMLPVETQERIAYALLQIEEDLLAEGQETMMDSPHSPQPTETLSANTEERQWQQVDAPPPPPSSSSMTTPQKRPHHVRQNSSITRSPFTENLAQIANGISTGGEPVTSVHSASHSRTASSATSSIQQPALPAPADGTLSGPSSRRSSASRAGTRRHSRTAGRSVDMTRFRFGSGGSSTGVERNETTVFVPVAAVSPPPQSALPPIPTSPPYALHGEGPLLSPSYRESTAHQTTSSVVSGGSNQGVPLQSGKHQHQHQHQRTPSASAAVIPTTSFETGYIPGSARPFTASGGGSCRVSAESPLDRVGNHNHVNPDIIDEEYKLPSPPPLTTTAPPLVRKPSKVIPPNRPGPLTLKPTLMVPRSATVASALPSVSPVVATFADSATRKGYAVIAGDAPYLPLEGSVPGRQVSSLDVDPAGGGSGMQGESPLEVSFDIDGYYGHGRSPVDSVMQYSSIEPEAREWPPATTDPLRLASQVQRERNQPARSSNPAHNSSQGSPDTLRNTFPLARETLPSPDPCCVSDLAPPPGKANSGSIHPFTAAEDFSDDDAAEGGDDEHKHERFDELQAMQERLVEAAREVRRGLIAGTHGNRGESSRKDVSPGLRARPSLRTPKSESSEYADTSDNVSSQLVRALSARQAADPSARSRGSVLQRLHSVRDQATSRSAARAAEAVMNHSNHVGQLASPFQEQQKSPEMVTSSEPSPQTPQQSMVTPRASPLHVYHDDTAAQDLEARTRLAKALFDSDHRSNDMSNMDQPTGPAPSSVKSKAEKDAEIRRDFEARIAQATAQLNQSPSIRVKRKPSTKGRNAMHIGEPTLIDASSNLRVMPLPKHAEQDLSAALPAGSVAKHDRHQSSSAIHNENSTGSGGGGGSGFKNFVAKIKRNASLAERKRAKTPGSSPRIGQSSFQPLAPVARPAQMSDSVQTPSDVLSPNAKDEQPSSDGTADPTQEALPLRKALVRRTIIYSTVNDNHNEVTASQGEPTVPSASSPTRRPSTRRKPVRHLSGDTEIFRAEGLLDPSQSQSISQVLSTSGAAEGASEPRKSSADSLYDMYADTPDPNLAEEGEEIIYTGNGSSFVDDGQATARPKTNVGIVATWQHLRLG</sequence>
<protein>
    <submittedName>
        <fullName evidence="1">Uncharacterized protein</fullName>
    </submittedName>
</protein>
<accession>A0ACC2VBZ4</accession>
<organism evidence="1 2">
    <name type="scientific">Naganishia cerealis</name>
    <dbReference type="NCBI Taxonomy" id="610337"/>
    <lineage>
        <taxon>Eukaryota</taxon>
        <taxon>Fungi</taxon>
        <taxon>Dikarya</taxon>
        <taxon>Basidiomycota</taxon>
        <taxon>Agaricomycotina</taxon>
        <taxon>Tremellomycetes</taxon>
        <taxon>Filobasidiales</taxon>
        <taxon>Filobasidiaceae</taxon>
        <taxon>Naganishia</taxon>
    </lineage>
</organism>
<name>A0ACC2VBZ4_9TREE</name>
<evidence type="ECO:0000313" key="1">
    <source>
        <dbReference type="EMBL" id="KAJ9096092.1"/>
    </source>
</evidence>
<evidence type="ECO:0000313" key="2">
    <source>
        <dbReference type="Proteomes" id="UP001241377"/>
    </source>
</evidence>
<gene>
    <name evidence="1" type="ORF">QFC19_007318</name>
</gene>
<proteinExistence type="predicted"/>
<keyword evidence="2" id="KW-1185">Reference proteome</keyword>